<gene>
    <name evidence="3" type="ORF">OJ1212_A08.29</name>
    <name evidence="2" type="ORF">OJ1717_A09.16</name>
</gene>
<reference evidence="4" key="3">
    <citation type="journal article" date="2005" name="Nature">
        <title>The map-based sequence of the rice genome.</title>
        <authorList>
            <consortium name="International rice genome sequencing project (IRGSP)"/>
            <person name="Matsumoto T."/>
            <person name="Wu J."/>
            <person name="Kanamori H."/>
            <person name="Katayose Y."/>
            <person name="Fujisawa M."/>
            <person name="Namiki N."/>
            <person name="Mizuno H."/>
            <person name="Yamamoto K."/>
            <person name="Antonio B.A."/>
            <person name="Baba T."/>
            <person name="Sakata K."/>
            <person name="Nagamura Y."/>
            <person name="Aoki H."/>
            <person name="Arikawa K."/>
            <person name="Arita K."/>
            <person name="Bito T."/>
            <person name="Chiden Y."/>
            <person name="Fujitsuka N."/>
            <person name="Fukunaka R."/>
            <person name="Hamada M."/>
            <person name="Harada C."/>
            <person name="Hayashi A."/>
            <person name="Hijishita S."/>
            <person name="Honda M."/>
            <person name="Hosokawa S."/>
            <person name="Ichikawa Y."/>
            <person name="Idonuma A."/>
            <person name="Iijima M."/>
            <person name="Ikeda M."/>
            <person name="Ikeno M."/>
            <person name="Ito K."/>
            <person name="Ito S."/>
            <person name="Ito T."/>
            <person name="Ito Y."/>
            <person name="Ito Y."/>
            <person name="Iwabuchi A."/>
            <person name="Kamiya K."/>
            <person name="Karasawa W."/>
            <person name="Kurita K."/>
            <person name="Katagiri S."/>
            <person name="Kikuta A."/>
            <person name="Kobayashi H."/>
            <person name="Kobayashi N."/>
            <person name="Machita K."/>
            <person name="Maehara T."/>
            <person name="Masukawa M."/>
            <person name="Mizubayashi T."/>
            <person name="Mukai Y."/>
            <person name="Nagasaki H."/>
            <person name="Nagata Y."/>
            <person name="Naito S."/>
            <person name="Nakashima M."/>
            <person name="Nakama Y."/>
            <person name="Nakamichi Y."/>
            <person name="Nakamura M."/>
            <person name="Meguro A."/>
            <person name="Negishi M."/>
            <person name="Ohta I."/>
            <person name="Ohta T."/>
            <person name="Okamoto M."/>
            <person name="Ono N."/>
            <person name="Saji S."/>
            <person name="Sakaguchi M."/>
            <person name="Sakai K."/>
            <person name="Shibata M."/>
            <person name="Shimokawa T."/>
            <person name="Song J."/>
            <person name="Takazaki Y."/>
            <person name="Terasawa K."/>
            <person name="Tsugane M."/>
            <person name="Tsuji K."/>
            <person name="Ueda S."/>
            <person name="Waki K."/>
            <person name="Yamagata H."/>
            <person name="Yamamoto M."/>
            <person name="Yamamoto S."/>
            <person name="Yamane H."/>
            <person name="Yoshiki S."/>
            <person name="Yoshihara R."/>
            <person name="Yukawa K."/>
            <person name="Zhong H."/>
            <person name="Yano M."/>
            <person name="Yuan Q."/>
            <person name="Ouyang S."/>
            <person name="Liu J."/>
            <person name="Jones K.M."/>
            <person name="Gansberger K."/>
            <person name="Moffat K."/>
            <person name="Hill J."/>
            <person name="Bera J."/>
            <person name="Fadrosh D."/>
            <person name="Jin S."/>
            <person name="Johri S."/>
            <person name="Kim M."/>
            <person name="Overton L."/>
            <person name="Reardon M."/>
            <person name="Tsitrin T."/>
            <person name="Vuong H."/>
            <person name="Weaver B."/>
            <person name="Ciecko A."/>
            <person name="Tallon L."/>
            <person name="Jackson J."/>
            <person name="Pai G."/>
            <person name="Aken S.V."/>
            <person name="Utterback T."/>
            <person name="Reidmuller S."/>
            <person name="Feldblyum T."/>
            <person name="Hsiao J."/>
            <person name="Zismann V."/>
            <person name="Iobst S."/>
            <person name="de Vazeille A.R."/>
            <person name="Buell C.R."/>
            <person name="Ying K."/>
            <person name="Li Y."/>
            <person name="Lu T."/>
            <person name="Huang Y."/>
            <person name="Zhao Q."/>
            <person name="Feng Q."/>
            <person name="Zhang L."/>
            <person name="Zhu J."/>
            <person name="Weng Q."/>
            <person name="Mu J."/>
            <person name="Lu Y."/>
            <person name="Fan D."/>
            <person name="Liu Y."/>
            <person name="Guan J."/>
            <person name="Zhang Y."/>
            <person name="Yu S."/>
            <person name="Liu X."/>
            <person name="Zhang Y."/>
            <person name="Hong G."/>
            <person name="Han B."/>
            <person name="Choisne N."/>
            <person name="Demange N."/>
            <person name="Orjeda G."/>
            <person name="Samain S."/>
            <person name="Cattolico L."/>
            <person name="Pelletier E."/>
            <person name="Couloux A."/>
            <person name="Segurens B."/>
            <person name="Wincker P."/>
            <person name="D'Hont A."/>
            <person name="Scarpelli C."/>
            <person name="Weissenbach J."/>
            <person name="Salanoubat M."/>
            <person name="Quetier F."/>
            <person name="Yu Y."/>
            <person name="Kim H.R."/>
            <person name="Rambo T."/>
            <person name="Currie J."/>
            <person name="Collura K."/>
            <person name="Luo M."/>
            <person name="Yang T."/>
            <person name="Ammiraju J.S.S."/>
            <person name="Engler F."/>
            <person name="Soderlund C."/>
            <person name="Wing R.A."/>
            <person name="Palmer L.E."/>
            <person name="de la Bastide M."/>
            <person name="Spiegel L."/>
            <person name="Nascimento L."/>
            <person name="Zutavern T."/>
            <person name="O'Shaughnessy A."/>
            <person name="Dike S."/>
            <person name="Dedhia N."/>
            <person name="Preston R."/>
            <person name="Balija V."/>
            <person name="McCombie W.R."/>
            <person name="Chow T."/>
            <person name="Chen H."/>
            <person name="Chung M."/>
            <person name="Chen C."/>
            <person name="Shaw J."/>
            <person name="Wu H."/>
            <person name="Hsiao K."/>
            <person name="Chao Y."/>
            <person name="Chu M."/>
            <person name="Cheng C."/>
            <person name="Hour A."/>
            <person name="Lee P."/>
            <person name="Lin S."/>
            <person name="Lin Y."/>
            <person name="Liou J."/>
            <person name="Liu S."/>
            <person name="Hsing Y."/>
            <person name="Raghuvanshi S."/>
            <person name="Mohanty A."/>
            <person name="Bharti A.K."/>
            <person name="Gaur A."/>
            <person name="Gupta V."/>
            <person name="Kumar D."/>
            <person name="Ravi V."/>
            <person name="Vij S."/>
            <person name="Kapur A."/>
            <person name="Khurana P."/>
            <person name="Khurana P."/>
            <person name="Khurana J.P."/>
            <person name="Tyagi A.K."/>
            <person name="Gaikwad K."/>
            <person name="Singh A."/>
            <person name="Dalal V."/>
            <person name="Srivastava S."/>
            <person name="Dixit A."/>
            <person name="Pal A.K."/>
            <person name="Ghazi I.A."/>
            <person name="Yadav M."/>
            <person name="Pandit A."/>
            <person name="Bhargava A."/>
            <person name="Sureshbabu K."/>
            <person name="Batra K."/>
            <person name="Sharma T.R."/>
            <person name="Mohapatra T."/>
            <person name="Singh N.K."/>
            <person name="Messing J."/>
            <person name="Nelson A.B."/>
            <person name="Fuks G."/>
            <person name="Kavchok S."/>
            <person name="Keizer G."/>
            <person name="Linton E."/>
            <person name="Llaca V."/>
            <person name="Song R."/>
            <person name="Tanyolac B."/>
            <person name="Young S."/>
            <person name="Ho-Il K."/>
            <person name="Hahn J.H."/>
            <person name="Sangsakoo G."/>
            <person name="Vanavichit A."/>
            <person name="de Mattos Luiz.A.T."/>
            <person name="Zimmer P.D."/>
            <person name="Malone G."/>
            <person name="Dellagostin O."/>
            <person name="de Oliveira A.C."/>
            <person name="Bevan M."/>
            <person name="Bancroft I."/>
            <person name="Minx P."/>
            <person name="Cordum H."/>
            <person name="Wilson R."/>
            <person name="Cheng Z."/>
            <person name="Jin W."/>
            <person name="Jiang J."/>
            <person name="Leong S.A."/>
            <person name="Iwama H."/>
            <person name="Gojobori T."/>
            <person name="Itoh T."/>
            <person name="Niimura Y."/>
            <person name="Fujii Y."/>
            <person name="Habara T."/>
            <person name="Sakai H."/>
            <person name="Sato Y."/>
            <person name="Wilson G."/>
            <person name="Kumar K."/>
            <person name="McCouch S."/>
            <person name="Juretic N."/>
            <person name="Hoen D."/>
            <person name="Wright S."/>
            <person name="Bruskiewich R."/>
            <person name="Bureau T."/>
            <person name="Miyao A."/>
            <person name="Hirochika H."/>
            <person name="Nishikawa T."/>
            <person name="Kadowaki K."/>
            <person name="Sugiura M."/>
            <person name="Burr B."/>
            <person name="Sasaki T."/>
        </authorList>
    </citation>
    <scope>NUCLEOTIDE SEQUENCE [LARGE SCALE GENOMIC DNA]</scope>
    <source>
        <strain evidence="4">cv. Nipponbare</strain>
    </source>
</reference>
<dbReference type="EMBL" id="AP004071">
    <property type="protein sequence ID" value="BAD07569.1"/>
    <property type="molecule type" value="Genomic_DNA"/>
</dbReference>
<evidence type="ECO:0000313" key="4">
    <source>
        <dbReference type="Proteomes" id="UP000000763"/>
    </source>
</evidence>
<sequence length="121" mass="13269">MGSRSSARLRFDISAQQAAAGVHFSDFGDRLPCWYGGAPRTSTASAGTAYHRRRAWVTGVYEGTKHASEEEGEPSRTNREQSREALPKNLIAAFSRCRTSKAEVPETCSPDRWCTPASGME</sequence>
<proteinExistence type="predicted"/>
<protein>
    <submittedName>
        <fullName evidence="2">Uncharacterized protein</fullName>
    </submittedName>
</protein>
<accession>Q6ZHD0</accession>
<dbReference type="Proteomes" id="UP000000763">
    <property type="component" value="Chromosome 2"/>
</dbReference>
<evidence type="ECO:0000313" key="2">
    <source>
        <dbReference type="EMBL" id="BAD07569.1"/>
    </source>
</evidence>
<feature type="compositionally biased region" description="Basic and acidic residues" evidence="1">
    <location>
        <begin position="63"/>
        <end position="85"/>
    </location>
</feature>
<reference evidence="4" key="4">
    <citation type="journal article" date="2008" name="Nucleic Acids Res.">
        <title>The rice annotation project database (RAP-DB): 2008 update.</title>
        <authorList>
            <consortium name="The rice annotation project (RAP)"/>
        </authorList>
    </citation>
    <scope>GENOME REANNOTATION</scope>
    <source>
        <strain evidence="4">cv. Nipponbare</strain>
    </source>
</reference>
<name>Q6ZHD0_ORYSJ</name>
<feature type="region of interest" description="Disordered" evidence="1">
    <location>
        <begin position="62"/>
        <end position="85"/>
    </location>
</feature>
<reference evidence="3" key="2">
    <citation type="submission" date="2001-10" db="EMBL/GenBank/DDBJ databases">
        <title>Oryza sativa nipponbare(GA3) genomic DNA, chromosome 2, BAC clone:OJ1212_A08.</title>
        <authorList>
            <person name="Sasaki T."/>
            <person name="Matsumoto T."/>
            <person name="Yamamoto K."/>
        </authorList>
    </citation>
    <scope>NUCLEOTIDE SEQUENCE</scope>
</reference>
<organism evidence="2 4">
    <name type="scientific">Oryza sativa subsp. japonica</name>
    <name type="common">Rice</name>
    <dbReference type="NCBI Taxonomy" id="39947"/>
    <lineage>
        <taxon>Eukaryota</taxon>
        <taxon>Viridiplantae</taxon>
        <taxon>Streptophyta</taxon>
        <taxon>Embryophyta</taxon>
        <taxon>Tracheophyta</taxon>
        <taxon>Spermatophyta</taxon>
        <taxon>Magnoliopsida</taxon>
        <taxon>Liliopsida</taxon>
        <taxon>Poales</taxon>
        <taxon>Poaceae</taxon>
        <taxon>BOP clade</taxon>
        <taxon>Oryzoideae</taxon>
        <taxon>Oryzeae</taxon>
        <taxon>Oryzinae</taxon>
        <taxon>Oryza</taxon>
        <taxon>Oryza sativa</taxon>
    </lineage>
</organism>
<evidence type="ECO:0000313" key="3">
    <source>
        <dbReference type="EMBL" id="BAD27880.1"/>
    </source>
</evidence>
<dbReference type="AlphaFoldDB" id="Q6ZHD0"/>
<reference evidence="2" key="1">
    <citation type="submission" date="2001-08" db="EMBL/GenBank/DDBJ databases">
        <title>Oryza sativa nipponbare(GA3) genomic DNA, chromosome 2, BAC clone:OJ1717_A09.</title>
        <authorList>
            <person name="Sasaki T."/>
            <person name="Matsumoto T."/>
            <person name="Yamamoto K."/>
        </authorList>
    </citation>
    <scope>NUCLEOTIDE SEQUENCE</scope>
</reference>
<dbReference type="EMBL" id="AP004255">
    <property type="protein sequence ID" value="BAD27880.1"/>
    <property type="molecule type" value="Genomic_DNA"/>
</dbReference>
<evidence type="ECO:0000256" key="1">
    <source>
        <dbReference type="SAM" id="MobiDB-lite"/>
    </source>
</evidence>